<gene>
    <name evidence="11" type="ordered locus">Despr_2593</name>
</gene>
<dbReference type="KEGG" id="dpr:Despr_2593"/>
<dbReference type="Proteomes" id="UP000006365">
    <property type="component" value="Chromosome"/>
</dbReference>
<evidence type="ECO:0000256" key="1">
    <source>
        <dbReference type="ARBA" id="ARBA00008343"/>
    </source>
</evidence>
<keyword evidence="12" id="KW-1185">Reference proteome</keyword>
<reference evidence="11 12" key="1">
    <citation type="journal article" date="2011" name="Stand. Genomic Sci.">
        <title>Complete genome sequence of Desulfobulbus propionicus type strain (1pr3).</title>
        <authorList>
            <person name="Pagani I."/>
            <person name="Lapidus A."/>
            <person name="Nolan M."/>
            <person name="Lucas S."/>
            <person name="Hammon N."/>
            <person name="Deshpande S."/>
            <person name="Cheng J.F."/>
            <person name="Chertkov O."/>
            <person name="Davenport K."/>
            <person name="Tapia R."/>
            <person name="Han C."/>
            <person name="Goodwin L."/>
            <person name="Pitluck S."/>
            <person name="Liolios K."/>
            <person name="Mavromatis K."/>
            <person name="Ivanova N."/>
            <person name="Mikhailova N."/>
            <person name="Pati A."/>
            <person name="Chen A."/>
            <person name="Palaniappan K."/>
            <person name="Land M."/>
            <person name="Hauser L."/>
            <person name="Chang Y.J."/>
            <person name="Jeffries C.D."/>
            <person name="Detter J.C."/>
            <person name="Brambilla E."/>
            <person name="Kannan K.P."/>
            <person name="Djao O.D."/>
            <person name="Rohde M."/>
            <person name="Pukall R."/>
            <person name="Spring S."/>
            <person name="Goker M."/>
            <person name="Sikorski J."/>
            <person name="Woyke T."/>
            <person name="Bristow J."/>
            <person name="Eisen J.A."/>
            <person name="Markowitz V."/>
            <person name="Hugenholtz P."/>
            <person name="Kyrpides N.C."/>
            <person name="Klenk H.P."/>
        </authorList>
    </citation>
    <scope>NUCLEOTIDE SEQUENCE [LARGE SCALE GENOMIC DNA]</scope>
    <source>
        <strain evidence="12">ATCC 33891 / DSM 2032 / 1pr3</strain>
    </source>
</reference>
<keyword evidence="3" id="KW-0479">Metal-binding</keyword>
<dbReference type="Gene3D" id="1.10.340.30">
    <property type="entry name" value="Hypothetical protein, domain 2"/>
    <property type="match status" value="1"/>
</dbReference>
<dbReference type="GO" id="GO:0051539">
    <property type="term" value="F:4 iron, 4 sulfur cluster binding"/>
    <property type="evidence" value="ECO:0007669"/>
    <property type="project" value="UniProtKB-KW"/>
</dbReference>
<protein>
    <submittedName>
        <fullName evidence="11">DNA-3-methyladenine glycosylase III</fullName>
        <ecNumber evidence="11">3.2.2.-</ecNumber>
    </submittedName>
</protein>
<dbReference type="CDD" id="cd00056">
    <property type="entry name" value="ENDO3c"/>
    <property type="match status" value="1"/>
</dbReference>
<evidence type="ECO:0000256" key="9">
    <source>
        <dbReference type="ARBA" id="ARBA00023295"/>
    </source>
</evidence>
<evidence type="ECO:0000256" key="4">
    <source>
        <dbReference type="ARBA" id="ARBA00022763"/>
    </source>
</evidence>
<keyword evidence="2" id="KW-0004">4Fe-4S</keyword>
<dbReference type="RefSeq" id="WP_015725255.1">
    <property type="nucleotide sequence ID" value="NC_014972.1"/>
</dbReference>
<dbReference type="GO" id="GO:0006284">
    <property type="term" value="P:base-excision repair"/>
    <property type="evidence" value="ECO:0007669"/>
    <property type="project" value="InterPro"/>
</dbReference>
<evidence type="ECO:0000256" key="8">
    <source>
        <dbReference type="ARBA" id="ARBA00023204"/>
    </source>
</evidence>
<keyword evidence="7" id="KW-0411">Iron-sulfur</keyword>
<keyword evidence="8" id="KW-0234">DNA repair</keyword>
<accession>A0A7U4DQ46</accession>
<sequence>MTTAERLQLIYERMMAHWGPQHWWPAETPFEVMVGAVLTQNTAWKNVEKAIANLKGVGLMSLEGLSALPTGLLAEYIRPAGYYNIKAGRLHNLLSTINQQHGGNLQAFLEQPLPQLREQLLAIKGIGRETADSILLYAAGLPIFVVDAYTHRILVRHQLIDEECGYEAIQELFMDNLACDPRLYNEYHALLVRVGNVYCKKKHPDCASCPLQGI</sequence>
<evidence type="ECO:0000256" key="7">
    <source>
        <dbReference type="ARBA" id="ARBA00023014"/>
    </source>
</evidence>
<dbReference type="Pfam" id="PF00730">
    <property type="entry name" value="HhH-GPD"/>
    <property type="match status" value="1"/>
</dbReference>
<dbReference type="EC" id="3.2.2.-" evidence="11"/>
<dbReference type="Pfam" id="PF00633">
    <property type="entry name" value="HHH"/>
    <property type="match status" value="1"/>
</dbReference>
<keyword evidence="6" id="KW-0408">Iron</keyword>
<organism evidence="11 12">
    <name type="scientific">Desulfobulbus propionicus (strain ATCC 33891 / DSM 2032 / VKM B-1956 / 1pr3)</name>
    <dbReference type="NCBI Taxonomy" id="577650"/>
    <lineage>
        <taxon>Bacteria</taxon>
        <taxon>Pseudomonadati</taxon>
        <taxon>Thermodesulfobacteriota</taxon>
        <taxon>Desulfobulbia</taxon>
        <taxon>Desulfobulbales</taxon>
        <taxon>Desulfobulbaceae</taxon>
        <taxon>Desulfobulbus</taxon>
    </lineage>
</organism>
<name>A0A7U4DQ46_DESPD</name>
<proteinExistence type="inferred from homology"/>
<dbReference type="InterPro" id="IPR003265">
    <property type="entry name" value="HhH-GPD_domain"/>
</dbReference>
<keyword evidence="5 11" id="KW-0378">Hydrolase</keyword>
<dbReference type="GO" id="GO:0019104">
    <property type="term" value="F:DNA N-glycosylase activity"/>
    <property type="evidence" value="ECO:0007669"/>
    <property type="project" value="UniProtKB-ARBA"/>
</dbReference>
<evidence type="ECO:0000256" key="5">
    <source>
        <dbReference type="ARBA" id="ARBA00022801"/>
    </source>
</evidence>
<dbReference type="InterPro" id="IPR011257">
    <property type="entry name" value="DNA_glycosylase"/>
</dbReference>
<evidence type="ECO:0000313" key="12">
    <source>
        <dbReference type="Proteomes" id="UP000006365"/>
    </source>
</evidence>
<dbReference type="SUPFAM" id="SSF48150">
    <property type="entry name" value="DNA-glycosylase"/>
    <property type="match status" value="1"/>
</dbReference>
<dbReference type="InterPro" id="IPR023170">
    <property type="entry name" value="HhH_base_excis_C"/>
</dbReference>
<dbReference type="EMBL" id="CP002364">
    <property type="protein sequence ID" value="ADW18729.1"/>
    <property type="molecule type" value="Genomic_DNA"/>
</dbReference>
<feature type="domain" description="HhH-GPD" evidence="10">
    <location>
        <begin position="38"/>
        <end position="197"/>
    </location>
</feature>
<evidence type="ECO:0000256" key="3">
    <source>
        <dbReference type="ARBA" id="ARBA00022723"/>
    </source>
</evidence>
<comment type="similarity">
    <text evidence="1">Belongs to the Nth/MutY family.</text>
</comment>
<dbReference type="PIRSF" id="PIRSF001435">
    <property type="entry name" value="Nth"/>
    <property type="match status" value="1"/>
</dbReference>
<dbReference type="AlphaFoldDB" id="A0A7U4DQ46"/>
<dbReference type="PANTHER" id="PTHR10359">
    <property type="entry name" value="A/G-SPECIFIC ADENINE GLYCOSYLASE/ENDONUCLEASE III"/>
    <property type="match status" value="1"/>
</dbReference>
<dbReference type="Gene3D" id="1.10.1670.10">
    <property type="entry name" value="Helix-hairpin-Helix base-excision DNA repair enzymes (C-terminal)"/>
    <property type="match status" value="1"/>
</dbReference>
<keyword evidence="4" id="KW-0227">DNA damage</keyword>
<evidence type="ECO:0000256" key="6">
    <source>
        <dbReference type="ARBA" id="ARBA00023004"/>
    </source>
</evidence>
<evidence type="ECO:0000256" key="2">
    <source>
        <dbReference type="ARBA" id="ARBA00022485"/>
    </source>
</evidence>
<evidence type="ECO:0000313" key="11">
    <source>
        <dbReference type="EMBL" id="ADW18729.1"/>
    </source>
</evidence>
<evidence type="ECO:0000259" key="10">
    <source>
        <dbReference type="SMART" id="SM00478"/>
    </source>
</evidence>
<dbReference type="SMART" id="SM00478">
    <property type="entry name" value="ENDO3c"/>
    <property type="match status" value="1"/>
</dbReference>
<keyword evidence="9 11" id="KW-0326">Glycosidase</keyword>
<dbReference type="GO" id="GO:0046872">
    <property type="term" value="F:metal ion binding"/>
    <property type="evidence" value="ECO:0007669"/>
    <property type="project" value="UniProtKB-KW"/>
</dbReference>
<dbReference type="PANTHER" id="PTHR10359:SF19">
    <property type="entry name" value="DNA REPAIR GLYCOSYLASE MJ1434-RELATED"/>
    <property type="match status" value="1"/>
</dbReference>
<dbReference type="GO" id="GO:0003677">
    <property type="term" value="F:DNA binding"/>
    <property type="evidence" value="ECO:0007669"/>
    <property type="project" value="InterPro"/>
</dbReference>
<dbReference type="InterPro" id="IPR000445">
    <property type="entry name" value="HhH_motif"/>
</dbReference>